<evidence type="ECO:0000259" key="1">
    <source>
        <dbReference type="PROSITE" id="PS50056"/>
    </source>
</evidence>
<dbReference type="PROSITE" id="PS00383">
    <property type="entry name" value="TYR_PHOSPHATASE_1"/>
    <property type="match status" value="1"/>
</dbReference>
<reference evidence="3" key="1">
    <citation type="submission" date="2016-06" db="EMBL/GenBank/DDBJ databases">
        <authorList>
            <person name="Varghese N."/>
        </authorList>
    </citation>
    <scope>NUCLEOTIDE SEQUENCE [LARGE SCALE GENOMIC DNA]</scope>
    <source>
        <strain evidence="3">DSM 46123</strain>
    </source>
</reference>
<dbReference type="Proteomes" id="UP000198906">
    <property type="component" value="Unassembled WGS sequence"/>
</dbReference>
<evidence type="ECO:0000313" key="2">
    <source>
        <dbReference type="EMBL" id="SCL15648.1"/>
    </source>
</evidence>
<dbReference type="EMBL" id="FMHU01000001">
    <property type="protein sequence ID" value="SCL15648.1"/>
    <property type="molecule type" value="Genomic_DNA"/>
</dbReference>
<dbReference type="InterPro" id="IPR000387">
    <property type="entry name" value="Tyr_Pase_dom"/>
</dbReference>
<keyword evidence="3" id="KW-1185">Reference proteome</keyword>
<organism evidence="2 3">
    <name type="scientific">Micromonospora inyonensis</name>
    <dbReference type="NCBI Taxonomy" id="47866"/>
    <lineage>
        <taxon>Bacteria</taxon>
        <taxon>Bacillati</taxon>
        <taxon>Actinomycetota</taxon>
        <taxon>Actinomycetes</taxon>
        <taxon>Micromonosporales</taxon>
        <taxon>Micromonosporaceae</taxon>
        <taxon>Micromonospora</taxon>
    </lineage>
</organism>
<gene>
    <name evidence="2" type="ORF">GA0074694_1306</name>
</gene>
<dbReference type="AlphaFoldDB" id="A0A1C6REZ6"/>
<dbReference type="SUPFAM" id="SSF52799">
    <property type="entry name" value="(Phosphotyrosine protein) phosphatases II"/>
    <property type="match status" value="1"/>
</dbReference>
<name>A0A1C6REZ6_9ACTN</name>
<sequence>MVLDWSGCGNARDVGGCFTFDGRRIRTGALLRSDSHERLTADTVQALRLGGVSRVVDLRWTWECEARPSPFVGDPVYRHVPMLDDVLPYTPPPDTYAPMLDHNHQRIGTAFRAVAEAPSGGVLVHCTAGRNRTGVLVALLLAVAGVAAGDVAADYGRTDGCSPQTMLRTLTHLDDRYGGVRAYLRRTGVRAATLTAVRDRLLE</sequence>
<dbReference type="RefSeq" id="WP_091453887.1">
    <property type="nucleotide sequence ID" value="NZ_FMHU01000001.1"/>
</dbReference>
<accession>A0A1C6REZ6</accession>
<evidence type="ECO:0000313" key="3">
    <source>
        <dbReference type="Proteomes" id="UP000198906"/>
    </source>
</evidence>
<dbReference type="Gene3D" id="3.90.190.10">
    <property type="entry name" value="Protein tyrosine phosphatase superfamily"/>
    <property type="match status" value="1"/>
</dbReference>
<dbReference type="InterPro" id="IPR029021">
    <property type="entry name" value="Prot-tyrosine_phosphatase-like"/>
</dbReference>
<proteinExistence type="predicted"/>
<dbReference type="STRING" id="47866.GA0074694_1306"/>
<dbReference type="Pfam" id="PF13350">
    <property type="entry name" value="Y_phosphatase3"/>
    <property type="match status" value="1"/>
</dbReference>
<protein>
    <submittedName>
        <fullName evidence="2">Tyrosine phosphatase family C-terminal region</fullName>
    </submittedName>
</protein>
<dbReference type="PROSITE" id="PS50056">
    <property type="entry name" value="TYR_PHOSPHATASE_2"/>
    <property type="match status" value="1"/>
</dbReference>
<dbReference type="InterPro" id="IPR016130">
    <property type="entry name" value="Tyr_Pase_AS"/>
</dbReference>
<dbReference type="GO" id="GO:0004721">
    <property type="term" value="F:phosphoprotein phosphatase activity"/>
    <property type="evidence" value="ECO:0007669"/>
    <property type="project" value="InterPro"/>
</dbReference>
<feature type="domain" description="Tyrosine specific protein phosphatases" evidence="1">
    <location>
        <begin position="94"/>
        <end position="141"/>
    </location>
</feature>
<dbReference type="InterPro" id="IPR026893">
    <property type="entry name" value="Tyr/Ser_Pase_IphP-type"/>
</dbReference>